<dbReference type="CDD" id="cd13957">
    <property type="entry name" value="PT_UbiA_Cox10"/>
    <property type="match status" value="1"/>
</dbReference>
<evidence type="ECO:0008006" key="9">
    <source>
        <dbReference type="Google" id="ProtNLM"/>
    </source>
</evidence>
<feature type="transmembrane region" description="Helical" evidence="7">
    <location>
        <begin position="218"/>
        <end position="235"/>
    </location>
</feature>
<dbReference type="GO" id="GO:0005739">
    <property type="term" value="C:mitochondrion"/>
    <property type="evidence" value="ECO:0007669"/>
    <property type="project" value="TreeGrafter"/>
</dbReference>
<evidence type="ECO:0000256" key="5">
    <source>
        <dbReference type="ARBA" id="ARBA00023133"/>
    </source>
</evidence>
<dbReference type="GO" id="GO:0008495">
    <property type="term" value="F:protoheme IX farnesyltransferase activity"/>
    <property type="evidence" value="ECO:0007669"/>
    <property type="project" value="InterPro"/>
</dbReference>
<dbReference type="GO" id="GO:0016020">
    <property type="term" value="C:membrane"/>
    <property type="evidence" value="ECO:0007669"/>
    <property type="project" value="UniProtKB-SubCell"/>
</dbReference>
<feature type="transmembrane region" description="Helical" evidence="7">
    <location>
        <begin position="49"/>
        <end position="69"/>
    </location>
</feature>
<comment type="subcellular location">
    <subcellularLocation>
        <location evidence="1">Membrane</location>
        <topology evidence="1">Multi-pass membrane protein</topology>
    </subcellularLocation>
</comment>
<evidence type="ECO:0000256" key="3">
    <source>
        <dbReference type="ARBA" id="ARBA00022692"/>
    </source>
</evidence>
<feature type="transmembrane region" description="Helical" evidence="7">
    <location>
        <begin position="156"/>
        <end position="180"/>
    </location>
</feature>
<reference evidence="8" key="1">
    <citation type="submission" date="2018-05" db="EMBL/GenBank/DDBJ databases">
        <authorList>
            <person name="Lanie J.A."/>
            <person name="Ng W.-L."/>
            <person name="Kazmierczak K.M."/>
            <person name="Andrzejewski T.M."/>
            <person name="Davidsen T.M."/>
            <person name="Wayne K.J."/>
            <person name="Tettelin H."/>
            <person name="Glass J.I."/>
            <person name="Rusch D."/>
            <person name="Podicherti R."/>
            <person name="Tsui H.-C.T."/>
            <person name="Winkler M.E."/>
        </authorList>
    </citation>
    <scope>NUCLEOTIDE SEQUENCE</scope>
</reference>
<protein>
    <recommendedName>
        <fullName evidence="9">Heme O synthase</fullName>
    </recommendedName>
</protein>
<evidence type="ECO:0000313" key="8">
    <source>
        <dbReference type="EMBL" id="SVA33270.1"/>
    </source>
</evidence>
<dbReference type="HAMAP" id="MF_00154">
    <property type="entry name" value="CyoE_CtaB"/>
    <property type="match status" value="1"/>
</dbReference>
<dbReference type="EMBL" id="UINC01007429">
    <property type="protein sequence ID" value="SVA33270.1"/>
    <property type="molecule type" value="Genomic_DNA"/>
</dbReference>
<keyword evidence="4 7" id="KW-1133">Transmembrane helix</keyword>
<name>A0A381UYU1_9ZZZZ</name>
<keyword evidence="3 7" id="KW-0812">Transmembrane</keyword>
<dbReference type="InterPro" id="IPR006369">
    <property type="entry name" value="Protohaem_IX_farnesylTrfase"/>
</dbReference>
<gene>
    <name evidence="8" type="ORF">METZ01_LOCUS86124</name>
</gene>
<feature type="transmembrane region" description="Helical" evidence="7">
    <location>
        <begin position="89"/>
        <end position="110"/>
    </location>
</feature>
<dbReference type="InterPro" id="IPR000537">
    <property type="entry name" value="UbiA_prenyltransferase"/>
</dbReference>
<keyword evidence="2" id="KW-0808">Transferase</keyword>
<evidence type="ECO:0000256" key="2">
    <source>
        <dbReference type="ARBA" id="ARBA00022679"/>
    </source>
</evidence>
<sequence length="293" mass="32665">MNKRFNNILLITRAYIELIKPSILIMVLITTLLGYYLGNEGAMSWIRLIWTLLGTGLSAGGAGALNQYLERDQDKLMERTCNRPIPAGIIQPQNALLFGVSAVIMGSIILVMKINTLTGFLSLLTAFMYVLIYTPMKKLTWLNTSLGSIPGALPPLGGWVAATGNVDSGAWILFAILYLWQHPHFFAIAWMCKDEYQKAGFKMLPVIEPNGSRTIRQIFWHLSLLFPVCFLPFIIGMSGNIYLFGTTILTLLYFLSAIPMLKEKSSKNASRILKASVLYLPLLMVIIIIDKGI</sequence>
<evidence type="ECO:0000256" key="6">
    <source>
        <dbReference type="ARBA" id="ARBA00023136"/>
    </source>
</evidence>
<evidence type="ECO:0000256" key="4">
    <source>
        <dbReference type="ARBA" id="ARBA00022989"/>
    </source>
</evidence>
<feature type="transmembrane region" description="Helical" evidence="7">
    <location>
        <begin position="18"/>
        <end position="37"/>
    </location>
</feature>
<keyword evidence="6 7" id="KW-0472">Membrane</keyword>
<dbReference type="NCBIfam" id="TIGR01473">
    <property type="entry name" value="cyoE_ctaB"/>
    <property type="match status" value="1"/>
</dbReference>
<feature type="transmembrane region" description="Helical" evidence="7">
    <location>
        <begin position="117"/>
        <end position="136"/>
    </location>
</feature>
<accession>A0A381UYU1</accession>
<dbReference type="PANTHER" id="PTHR43448:SF2">
    <property type="entry name" value="PROTOHEME IX FARNESYLTRANSFERASE, MITOCHONDRIAL"/>
    <property type="match status" value="1"/>
</dbReference>
<dbReference type="Pfam" id="PF01040">
    <property type="entry name" value="UbiA"/>
    <property type="match status" value="1"/>
</dbReference>
<evidence type="ECO:0000256" key="1">
    <source>
        <dbReference type="ARBA" id="ARBA00004141"/>
    </source>
</evidence>
<dbReference type="GO" id="GO:0006784">
    <property type="term" value="P:heme A biosynthetic process"/>
    <property type="evidence" value="ECO:0007669"/>
    <property type="project" value="TreeGrafter"/>
</dbReference>
<keyword evidence="5" id="KW-0350">Heme biosynthesis</keyword>
<organism evidence="8">
    <name type="scientific">marine metagenome</name>
    <dbReference type="NCBI Taxonomy" id="408172"/>
    <lineage>
        <taxon>unclassified sequences</taxon>
        <taxon>metagenomes</taxon>
        <taxon>ecological metagenomes</taxon>
    </lineage>
</organism>
<dbReference type="PANTHER" id="PTHR43448">
    <property type="entry name" value="PROTOHEME IX FARNESYLTRANSFERASE, MITOCHONDRIAL"/>
    <property type="match status" value="1"/>
</dbReference>
<dbReference type="AlphaFoldDB" id="A0A381UYU1"/>
<evidence type="ECO:0000256" key="7">
    <source>
        <dbReference type="SAM" id="Phobius"/>
    </source>
</evidence>
<feature type="transmembrane region" description="Helical" evidence="7">
    <location>
        <begin position="272"/>
        <end position="289"/>
    </location>
</feature>
<feature type="transmembrane region" description="Helical" evidence="7">
    <location>
        <begin position="241"/>
        <end position="260"/>
    </location>
</feature>
<dbReference type="Gene3D" id="1.10.357.140">
    <property type="entry name" value="UbiA prenyltransferase"/>
    <property type="match status" value="1"/>
</dbReference>
<proteinExistence type="inferred from homology"/>
<dbReference type="InterPro" id="IPR044878">
    <property type="entry name" value="UbiA_sf"/>
</dbReference>